<organism evidence="6 7">
    <name type="scientific">Plakobranchus ocellatus</name>
    <dbReference type="NCBI Taxonomy" id="259542"/>
    <lineage>
        <taxon>Eukaryota</taxon>
        <taxon>Metazoa</taxon>
        <taxon>Spiralia</taxon>
        <taxon>Lophotrochozoa</taxon>
        <taxon>Mollusca</taxon>
        <taxon>Gastropoda</taxon>
        <taxon>Heterobranchia</taxon>
        <taxon>Euthyneura</taxon>
        <taxon>Panpulmonata</taxon>
        <taxon>Sacoglossa</taxon>
        <taxon>Placobranchoidea</taxon>
        <taxon>Plakobranchidae</taxon>
        <taxon>Plakobranchus</taxon>
    </lineage>
</organism>
<feature type="region of interest" description="Disordered" evidence="4">
    <location>
        <begin position="1"/>
        <end position="60"/>
    </location>
</feature>
<keyword evidence="6" id="KW-0067">ATP-binding</keyword>
<keyword evidence="7" id="KW-1185">Reference proteome</keyword>
<evidence type="ECO:0000313" key="7">
    <source>
        <dbReference type="Proteomes" id="UP000735302"/>
    </source>
</evidence>
<evidence type="ECO:0000256" key="5">
    <source>
        <dbReference type="SAM" id="Phobius"/>
    </source>
</evidence>
<evidence type="ECO:0000256" key="3">
    <source>
        <dbReference type="ARBA" id="ARBA00023136"/>
    </source>
</evidence>
<dbReference type="GO" id="GO:0005524">
    <property type="term" value="F:ATP binding"/>
    <property type="evidence" value="ECO:0007669"/>
    <property type="project" value="UniProtKB-KW"/>
</dbReference>
<reference evidence="6 7" key="1">
    <citation type="journal article" date="2021" name="Elife">
        <title>Chloroplast acquisition without the gene transfer in kleptoplastic sea slugs, Plakobranchus ocellatus.</title>
        <authorList>
            <person name="Maeda T."/>
            <person name="Takahashi S."/>
            <person name="Yoshida T."/>
            <person name="Shimamura S."/>
            <person name="Takaki Y."/>
            <person name="Nagai Y."/>
            <person name="Toyoda A."/>
            <person name="Suzuki Y."/>
            <person name="Arimoto A."/>
            <person name="Ishii H."/>
            <person name="Satoh N."/>
            <person name="Nishiyama T."/>
            <person name="Hasebe M."/>
            <person name="Maruyama T."/>
            <person name="Minagawa J."/>
            <person name="Obokata J."/>
            <person name="Shigenobu S."/>
        </authorList>
    </citation>
    <scope>NUCLEOTIDE SEQUENCE [LARGE SCALE GENOMIC DNA]</scope>
</reference>
<keyword evidence="3 5" id="KW-0472">Membrane</keyword>
<dbReference type="EMBL" id="BLXT01008183">
    <property type="protein sequence ID" value="GFO46396.1"/>
    <property type="molecule type" value="Genomic_DNA"/>
</dbReference>
<evidence type="ECO:0000256" key="2">
    <source>
        <dbReference type="ARBA" id="ARBA00022989"/>
    </source>
</evidence>
<dbReference type="Proteomes" id="UP000735302">
    <property type="component" value="Unassembled WGS sequence"/>
</dbReference>
<comment type="caution">
    <text evidence="6">The sequence shown here is derived from an EMBL/GenBank/DDBJ whole genome shotgun (WGS) entry which is preliminary data.</text>
</comment>
<evidence type="ECO:0000256" key="1">
    <source>
        <dbReference type="ARBA" id="ARBA00022692"/>
    </source>
</evidence>
<accession>A0AAV4DRA5</accession>
<dbReference type="InterPro" id="IPR036640">
    <property type="entry name" value="ABC1_TM_sf"/>
</dbReference>
<protein>
    <submittedName>
        <fullName evidence="6">ATP-binding cassette sub-family b member 1</fullName>
    </submittedName>
</protein>
<gene>
    <name evidence="6" type="ORF">PoB_007290100</name>
</gene>
<feature type="transmembrane region" description="Helical" evidence="5">
    <location>
        <begin position="79"/>
        <end position="104"/>
    </location>
</feature>
<sequence>MAFPSDETNGNVTNSNNVNKLTDKRQLVDNQELPPKYSATNGPGWSTAEDGDGEDEKGKTKAPKVGLLELFRFADRTDIVLVCLAALCSIIHGVSYPVMVMLFAKAVQMFVNQGRFDRLLGHSLAFLHANNMTWSETRKHLDDFEPYCAPLIDFYNGTEHHSCEILNGHFDNVFDKMDTISLEYISISIIRIMDVQS</sequence>
<proteinExistence type="predicted"/>
<keyword evidence="1 5" id="KW-0812">Transmembrane</keyword>
<evidence type="ECO:0000256" key="4">
    <source>
        <dbReference type="SAM" id="MobiDB-lite"/>
    </source>
</evidence>
<feature type="compositionally biased region" description="Low complexity" evidence="4">
    <location>
        <begin position="8"/>
        <end position="19"/>
    </location>
</feature>
<keyword evidence="2 5" id="KW-1133">Transmembrane helix</keyword>
<name>A0AAV4DRA5_9GAST</name>
<evidence type="ECO:0000313" key="6">
    <source>
        <dbReference type="EMBL" id="GFO46396.1"/>
    </source>
</evidence>
<dbReference type="GO" id="GO:0016020">
    <property type="term" value="C:membrane"/>
    <property type="evidence" value="ECO:0007669"/>
    <property type="project" value="InterPro"/>
</dbReference>
<dbReference type="Gene3D" id="1.20.1560.10">
    <property type="entry name" value="ABC transporter type 1, transmembrane domain"/>
    <property type="match status" value="1"/>
</dbReference>
<keyword evidence="6" id="KW-0547">Nucleotide-binding</keyword>
<dbReference type="AlphaFoldDB" id="A0AAV4DRA5"/>